<keyword evidence="2" id="KW-1185">Reference proteome</keyword>
<dbReference type="EMBL" id="KZ505317">
    <property type="protein sequence ID" value="PKU59880.1"/>
    <property type="molecule type" value="Genomic_DNA"/>
</dbReference>
<sequence length="104" mass="11846">MPGLSHDVAVHKLAIKADATPIKQAPRRMRLEIEEQVIAETKKLIDAGFIREEKYAYWITNIVPVKKKNGQIRICIDFRDLNKACPKDDFPLSVSELLVENTSN</sequence>
<protein>
    <recommendedName>
        <fullName evidence="3">RNA-directed DNA polymerase</fullName>
    </recommendedName>
</protein>
<organism evidence="1 2">
    <name type="scientific">Dendrobium catenatum</name>
    <dbReference type="NCBI Taxonomy" id="906689"/>
    <lineage>
        <taxon>Eukaryota</taxon>
        <taxon>Viridiplantae</taxon>
        <taxon>Streptophyta</taxon>
        <taxon>Embryophyta</taxon>
        <taxon>Tracheophyta</taxon>
        <taxon>Spermatophyta</taxon>
        <taxon>Magnoliopsida</taxon>
        <taxon>Liliopsida</taxon>
        <taxon>Asparagales</taxon>
        <taxon>Orchidaceae</taxon>
        <taxon>Epidendroideae</taxon>
        <taxon>Malaxideae</taxon>
        <taxon>Dendrobiinae</taxon>
        <taxon>Dendrobium</taxon>
    </lineage>
</organism>
<dbReference type="Proteomes" id="UP000233837">
    <property type="component" value="Unassembled WGS sequence"/>
</dbReference>
<dbReference type="SUPFAM" id="SSF56672">
    <property type="entry name" value="DNA/RNA polymerases"/>
    <property type="match status" value="1"/>
</dbReference>
<dbReference type="InterPro" id="IPR053134">
    <property type="entry name" value="RNA-dir_DNA_polymerase"/>
</dbReference>
<evidence type="ECO:0008006" key="3">
    <source>
        <dbReference type="Google" id="ProtNLM"/>
    </source>
</evidence>
<dbReference type="PANTHER" id="PTHR24559:SF439">
    <property type="entry name" value="RETROTRANSPOSON, UNCLASSIFIED-LIKE PROTEIN"/>
    <property type="match status" value="1"/>
</dbReference>
<dbReference type="InterPro" id="IPR043502">
    <property type="entry name" value="DNA/RNA_pol_sf"/>
</dbReference>
<evidence type="ECO:0000313" key="1">
    <source>
        <dbReference type="EMBL" id="PKU59880.1"/>
    </source>
</evidence>
<dbReference type="Gene3D" id="3.10.10.10">
    <property type="entry name" value="HIV Type 1 Reverse Transcriptase, subunit A, domain 1"/>
    <property type="match status" value="1"/>
</dbReference>
<evidence type="ECO:0000313" key="2">
    <source>
        <dbReference type="Proteomes" id="UP000233837"/>
    </source>
</evidence>
<reference evidence="1 2" key="2">
    <citation type="journal article" date="2017" name="Nature">
        <title>The Apostasia genome and the evolution of orchids.</title>
        <authorList>
            <person name="Zhang G.Q."/>
            <person name="Liu K.W."/>
            <person name="Li Z."/>
            <person name="Lohaus R."/>
            <person name="Hsiao Y.Y."/>
            <person name="Niu S.C."/>
            <person name="Wang J.Y."/>
            <person name="Lin Y.C."/>
            <person name="Xu Q."/>
            <person name="Chen L.J."/>
            <person name="Yoshida K."/>
            <person name="Fujiwara S."/>
            <person name="Wang Z.W."/>
            <person name="Zhang Y.Q."/>
            <person name="Mitsuda N."/>
            <person name="Wang M."/>
            <person name="Liu G.H."/>
            <person name="Pecoraro L."/>
            <person name="Huang H.X."/>
            <person name="Xiao X.J."/>
            <person name="Lin M."/>
            <person name="Wu X.Y."/>
            <person name="Wu W.L."/>
            <person name="Chen Y.Y."/>
            <person name="Chang S.B."/>
            <person name="Sakamoto S."/>
            <person name="Ohme-Takagi M."/>
            <person name="Yagi M."/>
            <person name="Zeng S.J."/>
            <person name="Shen C.Y."/>
            <person name="Yeh C.M."/>
            <person name="Luo Y.B."/>
            <person name="Tsai W.C."/>
            <person name="Van de Peer Y."/>
            <person name="Liu Z.J."/>
        </authorList>
    </citation>
    <scope>NUCLEOTIDE SEQUENCE [LARGE SCALE GENOMIC DNA]</scope>
    <source>
        <tissue evidence="1">The whole plant</tissue>
    </source>
</reference>
<accession>A0A2I0V8Z5</accession>
<proteinExistence type="predicted"/>
<dbReference type="AlphaFoldDB" id="A0A2I0V8Z5"/>
<gene>
    <name evidence="1" type="ORF">MA16_Dca028176</name>
</gene>
<name>A0A2I0V8Z5_9ASPA</name>
<reference evidence="1 2" key="1">
    <citation type="journal article" date="2016" name="Sci. Rep.">
        <title>The Dendrobium catenatum Lindl. genome sequence provides insights into polysaccharide synthase, floral development and adaptive evolution.</title>
        <authorList>
            <person name="Zhang G.Q."/>
            <person name="Xu Q."/>
            <person name="Bian C."/>
            <person name="Tsai W.C."/>
            <person name="Yeh C.M."/>
            <person name="Liu K.W."/>
            <person name="Yoshida K."/>
            <person name="Zhang L.S."/>
            <person name="Chang S.B."/>
            <person name="Chen F."/>
            <person name="Shi Y."/>
            <person name="Su Y.Y."/>
            <person name="Zhang Y.Q."/>
            <person name="Chen L.J."/>
            <person name="Yin Y."/>
            <person name="Lin M."/>
            <person name="Huang H."/>
            <person name="Deng H."/>
            <person name="Wang Z.W."/>
            <person name="Zhu S.L."/>
            <person name="Zhao X."/>
            <person name="Deng C."/>
            <person name="Niu S.C."/>
            <person name="Huang J."/>
            <person name="Wang M."/>
            <person name="Liu G.H."/>
            <person name="Yang H.J."/>
            <person name="Xiao X.J."/>
            <person name="Hsiao Y.Y."/>
            <person name="Wu W.L."/>
            <person name="Chen Y.Y."/>
            <person name="Mitsuda N."/>
            <person name="Ohme-Takagi M."/>
            <person name="Luo Y.B."/>
            <person name="Van de Peer Y."/>
            <person name="Liu Z.J."/>
        </authorList>
    </citation>
    <scope>NUCLEOTIDE SEQUENCE [LARGE SCALE GENOMIC DNA]</scope>
    <source>
        <tissue evidence="1">The whole plant</tissue>
    </source>
</reference>
<dbReference type="PANTHER" id="PTHR24559">
    <property type="entry name" value="TRANSPOSON TY3-I GAG-POL POLYPROTEIN"/>
    <property type="match status" value="1"/>
</dbReference>